<accession>A0A8J9UHB9</accession>
<dbReference type="InterPro" id="IPR039165">
    <property type="entry name" value="CREBRF"/>
</dbReference>
<dbReference type="PANTHER" id="PTHR21552:SF2">
    <property type="entry name" value="CREB3 REGULATORY FACTOR"/>
    <property type="match status" value="1"/>
</dbReference>
<dbReference type="EMBL" id="OV170234">
    <property type="protein sequence ID" value="CAH0720052.1"/>
    <property type="molecule type" value="Genomic_DNA"/>
</dbReference>
<gene>
    <name evidence="3" type="ORF">BINO364_LOCUS6324</name>
</gene>
<sequence>MSDSIYTHEFLLDPSLEIKQESSYELGAMSASVPIPQRRNELSDFNTDIDLCLQDNQVGSFHSVPTLPYSKLSFDADSSKMEQFKMEDDDIFQVDKADLILGPTLAELNANPDTSLDDLNFDDLLLPEESGYCIQIGGAMSGSKRSMNTLQTSNMMSTESPCSPYSRAQLAFSPSSQHSSASSSFVPPISQLPELLLRMDGYSGEIALGQSVPASSVLPPYPHSVKTSQSQLSSSAPTHLTMEQIWQRREPRKHLLSTSSLAEAGSASSLSGGLLSPGTGDFSQDEDDRDIESDEDSDRYEDLSSDDSNDECPERKEARHNAKKERYFWQYNVQAKGPKGQRLILKKKSEDPHVLNLVTDPVFSPNCNVKGIKHSGKARKGDGNDLTPNPRKLYLIGLELDKLGKIINDMIPVSELPFNARPKTRKEKNKLASRACRLKKKAQHEANKLKLYGLQQEHRRLISGINKMKQILSNRVTNPENNVDWSSHMNEIVTTATEIKIAGKTSEFVNKILDNVKSGQNNGGLNDIQK</sequence>
<dbReference type="AlphaFoldDB" id="A0A8J9UHB9"/>
<evidence type="ECO:0000313" key="3">
    <source>
        <dbReference type="EMBL" id="CAH0720052.1"/>
    </source>
</evidence>
<dbReference type="PANTHER" id="PTHR21552">
    <property type="entry name" value="ADULT RETINA PROTEIN"/>
    <property type="match status" value="1"/>
</dbReference>
<dbReference type="Proteomes" id="UP000838878">
    <property type="component" value="Chromosome 14"/>
</dbReference>
<name>A0A8J9UHB9_9NEOP</name>
<feature type="region of interest" description="Disordered" evidence="1">
    <location>
        <begin position="254"/>
        <end position="319"/>
    </location>
</feature>
<dbReference type="OrthoDB" id="8931646at2759"/>
<feature type="non-terminal residue" evidence="3">
    <location>
        <position position="530"/>
    </location>
</feature>
<evidence type="ECO:0000256" key="1">
    <source>
        <dbReference type="SAM" id="MobiDB-lite"/>
    </source>
</evidence>
<dbReference type="GO" id="GO:0005634">
    <property type="term" value="C:nucleus"/>
    <property type="evidence" value="ECO:0007669"/>
    <property type="project" value="TreeGrafter"/>
</dbReference>
<organism evidence="3 4">
    <name type="scientific">Brenthis ino</name>
    <name type="common">lesser marbled fritillary</name>
    <dbReference type="NCBI Taxonomy" id="405034"/>
    <lineage>
        <taxon>Eukaryota</taxon>
        <taxon>Metazoa</taxon>
        <taxon>Ecdysozoa</taxon>
        <taxon>Arthropoda</taxon>
        <taxon>Hexapoda</taxon>
        <taxon>Insecta</taxon>
        <taxon>Pterygota</taxon>
        <taxon>Neoptera</taxon>
        <taxon>Endopterygota</taxon>
        <taxon>Lepidoptera</taxon>
        <taxon>Glossata</taxon>
        <taxon>Ditrysia</taxon>
        <taxon>Papilionoidea</taxon>
        <taxon>Nymphalidae</taxon>
        <taxon>Heliconiinae</taxon>
        <taxon>Argynnini</taxon>
        <taxon>Brenthis</taxon>
    </lineage>
</organism>
<protein>
    <recommendedName>
        <fullName evidence="2">BZIP domain-containing protein</fullName>
    </recommendedName>
</protein>
<keyword evidence="4" id="KW-1185">Reference proteome</keyword>
<evidence type="ECO:0000313" key="4">
    <source>
        <dbReference type="Proteomes" id="UP000838878"/>
    </source>
</evidence>
<dbReference type="PROSITE" id="PS00036">
    <property type="entry name" value="BZIP_BASIC"/>
    <property type="match status" value="1"/>
</dbReference>
<feature type="compositionally biased region" description="Acidic residues" evidence="1">
    <location>
        <begin position="283"/>
        <end position="311"/>
    </location>
</feature>
<dbReference type="GO" id="GO:0006986">
    <property type="term" value="P:response to unfolded protein"/>
    <property type="evidence" value="ECO:0007669"/>
    <property type="project" value="InterPro"/>
</dbReference>
<dbReference type="CDD" id="cd14809">
    <property type="entry name" value="bZIP_AUREO-like"/>
    <property type="match status" value="1"/>
</dbReference>
<reference evidence="3" key="1">
    <citation type="submission" date="2021-12" db="EMBL/GenBank/DDBJ databases">
        <authorList>
            <person name="Martin H S."/>
        </authorList>
    </citation>
    <scope>NUCLEOTIDE SEQUENCE</scope>
</reference>
<feature type="domain" description="BZIP" evidence="2">
    <location>
        <begin position="425"/>
        <end position="439"/>
    </location>
</feature>
<dbReference type="InterPro" id="IPR004827">
    <property type="entry name" value="bZIP"/>
</dbReference>
<dbReference type="GO" id="GO:0000977">
    <property type="term" value="F:RNA polymerase II transcription regulatory region sequence-specific DNA binding"/>
    <property type="evidence" value="ECO:0007669"/>
    <property type="project" value="TreeGrafter"/>
</dbReference>
<feature type="region of interest" description="Disordered" evidence="1">
    <location>
        <begin position="219"/>
        <end position="238"/>
    </location>
</feature>
<dbReference type="GO" id="GO:0000981">
    <property type="term" value="F:DNA-binding transcription factor activity, RNA polymerase II-specific"/>
    <property type="evidence" value="ECO:0007669"/>
    <property type="project" value="TreeGrafter"/>
</dbReference>
<evidence type="ECO:0000259" key="2">
    <source>
        <dbReference type="PROSITE" id="PS00036"/>
    </source>
</evidence>
<feature type="compositionally biased region" description="Low complexity" evidence="1">
    <location>
        <begin position="256"/>
        <end position="276"/>
    </location>
</feature>
<proteinExistence type="predicted"/>